<comment type="caution">
    <text evidence="1">The sequence shown here is derived from an EMBL/GenBank/DDBJ whole genome shotgun (WGS) entry which is preliminary data.</text>
</comment>
<name>A0ABV7DWN3_9RHOB</name>
<evidence type="ECO:0000313" key="2">
    <source>
        <dbReference type="Proteomes" id="UP001595445"/>
    </source>
</evidence>
<dbReference type="RefSeq" id="WP_197647421.1">
    <property type="nucleotide sequence ID" value="NZ_JAEACP010000028.1"/>
</dbReference>
<proteinExistence type="predicted"/>
<dbReference type="Proteomes" id="UP001595445">
    <property type="component" value="Unassembled WGS sequence"/>
</dbReference>
<protein>
    <submittedName>
        <fullName evidence="1">Uncharacterized protein</fullName>
    </submittedName>
</protein>
<dbReference type="EMBL" id="JBHRSM010000020">
    <property type="protein sequence ID" value="MFC3086694.1"/>
    <property type="molecule type" value="Genomic_DNA"/>
</dbReference>
<gene>
    <name evidence="1" type="ORF">ACFOD6_11625</name>
</gene>
<evidence type="ECO:0000313" key="1">
    <source>
        <dbReference type="EMBL" id="MFC3086694.1"/>
    </source>
</evidence>
<organism evidence="1 2">
    <name type="scientific">Tabrizicola soli</name>
    <dbReference type="NCBI Taxonomy" id="2185115"/>
    <lineage>
        <taxon>Bacteria</taxon>
        <taxon>Pseudomonadati</taxon>
        <taxon>Pseudomonadota</taxon>
        <taxon>Alphaproteobacteria</taxon>
        <taxon>Rhodobacterales</taxon>
        <taxon>Paracoccaceae</taxon>
        <taxon>Tabrizicola</taxon>
    </lineage>
</organism>
<sequence>MAREPALGASLAAAEAALDALRTAASDLATAEARLTRAKGAVDQARGTEQKAREELAGLNAHIAALAEEGIEERLSAIAGQRAEAEARAMKPRFGR</sequence>
<reference evidence="2" key="1">
    <citation type="journal article" date="2019" name="Int. J. Syst. Evol. Microbiol.">
        <title>The Global Catalogue of Microorganisms (GCM) 10K type strain sequencing project: providing services to taxonomists for standard genome sequencing and annotation.</title>
        <authorList>
            <consortium name="The Broad Institute Genomics Platform"/>
            <consortium name="The Broad Institute Genome Sequencing Center for Infectious Disease"/>
            <person name="Wu L."/>
            <person name="Ma J."/>
        </authorList>
    </citation>
    <scope>NUCLEOTIDE SEQUENCE [LARGE SCALE GENOMIC DNA]</scope>
    <source>
        <strain evidence="2">KCTC 62102</strain>
    </source>
</reference>
<accession>A0ABV7DWN3</accession>
<keyword evidence="2" id="KW-1185">Reference proteome</keyword>